<evidence type="ECO:0000313" key="3">
    <source>
        <dbReference type="Proteomes" id="UP000011115"/>
    </source>
</evidence>
<dbReference type="Proteomes" id="UP000011115">
    <property type="component" value="Unassembled WGS sequence"/>
</dbReference>
<dbReference type="AlphaFoldDB" id="M1E155"/>
<dbReference type="Gramene" id="PGSC0003DMT400097671">
    <property type="protein sequence ID" value="PGSC0003DMT400097671"/>
    <property type="gene ID" value="PGSC0003DMG400047242"/>
</dbReference>
<keyword evidence="3" id="KW-1185">Reference proteome</keyword>
<feature type="compositionally biased region" description="Polar residues" evidence="1">
    <location>
        <begin position="319"/>
        <end position="329"/>
    </location>
</feature>
<evidence type="ECO:0000313" key="2">
    <source>
        <dbReference type="EnsemblPlants" id="PGSC0003DMT400097671"/>
    </source>
</evidence>
<reference evidence="2" key="2">
    <citation type="submission" date="2015-06" db="UniProtKB">
        <authorList>
            <consortium name="EnsemblPlants"/>
        </authorList>
    </citation>
    <scope>IDENTIFICATION</scope>
    <source>
        <strain evidence="2">DM1-3 516 R44</strain>
    </source>
</reference>
<dbReference type="PaxDb" id="4113-PGSC0003DMT400097671"/>
<accession>M1E155</accession>
<dbReference type="EnsemblPlants" id="PGSC0003DMT400097671">
    <property type="protein sequence ID" value="PGSC0003DMT400097671"/>
    <property type="gene ID" value="PGSC0003DMG400047242"/>
</dbReference>
<evidence type="ECO:0000256" key="1">
    <source>
        <dbReference type="SAM" id="MobiDB-lite"/>
    </source>
</evidence>
<feature type="compositionally biased region" description="Gly residues" evidence="1">
    <location>
        <begin position="309"/>
        <end position="318"/>
    </location>
</feature>
<protein>
    <submittedName>
        <fullName evidence="2">Uncharacterized protein</fullName>
    </submittedName>
</protein>
<reference evidence="3" key="1">
    <citation type="journal article" date="2011" name="Nature">
        <title>Genome sequence and analysis of the tuber crop potato.</title>
        <authorList>
            <consortium name="The Potato Genome Sequencing Consortium"/>
        </authorList>
    </citation>
    <scope>NUCLEOTIDE SEQUENCE [LARGE SCALE GENOMIC DNA]</scope>
    <source>
        <strain evidence="3">cv. DM1-3 516 R44</strain>
    </source>
</reference>
<sequence length="329" mass="36486">MSIHDGDGEPMEHLPVEAMRFRDYILTFKRLEGELSHESWLRFKTLLTQCSIHEIPDLVLLECFYKSLNPDNRGLIDRLIPGVLERYFYETAAKFLDPLAKTNQDTERDQQLIILLGQMDNLTQKVEELELMSKEKSKCTPPTEQGRYMDIENRRIKDMLLTILQKLNDQDRVSSAAARPPRPTTVVVVPQLPLTKASLLRIGQLALSTDCRATSLEASVQGMIQVSLTDVGTPLSTTIDALASRIAACEHNQGATEQINDPELEDEIDEEMLEETEKAAADDRSEIDEIMIDVVVQASLVKAPAVGSNKGGPLGGHSGTDTQTDGATA</sequence>
<organism evidence="2 3">
    <name type="scientific">Solanum tuberosum</name>
    <name type="common">Potato</name>
    <dbReference type="NCBI Taxonomy" id="4113"/>
    <lineage>
        <taxon>Eukaryota</taxon>
        <taxon>Viridiplantae</taxon>
        <taxon>Streptophyta</taxon>
        <taxon>Embryophyta</taxon>
        <taxon>Tracheophyta</taxon>
        <taxon>Spermatophyta</taxon>
        <taxon>Magnoliopsida</taxon>
        <taxon>eudicotyledons</taxon>
        <taxon>Gunneridae</taxon>
        <taxon>Pentapetalae</taxon>
        <taxon>asterids</taxon>
        <taxon>lamiids</taxon>
        <taxon>Solanales</taxon>
        <taxon>Solanaceae</taxon>
        <taxon>Solanoideae</taxon>
        <taxon>Solaneae</taxon>
        <taxon>Solanum</taxon>
    </lineage>
</organism>
<feature type="region of interest" description="Disordered" evidence="1">
    <location>
        <begin position="305"/>
        <end position="329"/>
    </location>
</feature>
<proteinExistence type="predicted"/>
<dbReference type="HOGENOM" id="CLU_845667_0_0_1"/>
<name>M1E155_SOLTU</name>
<dbReference type="InParanoid" id="M1E155"/>